<dbReference type="EMBL" id="JAHUVW010000001">
    <property type="protein sequence ID" value="MBV7673073.1"/>
    <property type="molecule type" value="Genomic_DNA"/>
</dbReference>
<sequence length="352" mass="37745">MTATEATCGRTTGTYTNRRRRTAREHASDPRTAGPAAAGPAATVASGRAAQELGLKRGEFDLAVHLGLIGTEAPPGGGNPRVGRAEIDRLRATAGFPDPLREKVRTAGTAEAAALLGISPVRFTGLARVGCVSPVAFSLNRYRAVVWLYLVEELTAFAAREPELLGGRTPDGMRAVLKAGGDRRARNWRAHRTGRLLSRTADPWARAAVRASALDPVQLAEVVDDPYERAYLVRMRPAGAFGRPGSVSGREAMEQLMPADDPDEILWCRVNLVRELDWARECRPAPRPGDGRPRCGPAAVPPGLRVPPRPVGREGRGGHGRPTGPRPGLRLRLLSRLGPGRAARPLPSGRDR</sequence>
<accession>A0ABS6TYG8</accession>
<dbReference type="Proteomes" id="UP000735541">
    <property type="component" value="Unassembled WGS sequence"/>
</dbReference>
<organism evidence="2 3">
    <name type="scientific">Streptomyces halstedii</name>
    <dbReference type="NCBI Taxonomy" id="1944"/>
    <lineage>
        <taxon>Bacteria</taxon>
        <taxon>Bacillati</taxon>
        <taxon>Actinomycetota</taxon>
        <taxon>Actinomycetes</taxon>
        <taxon>Kitasatosporales</taxon>
        <taxon>Streptomycetaceae</taxon>
        <taxon>Streptomyces</taxon>
    </lineage>
</organism>
<dbReference type="RefSeq" id="WP_228872110.1">
    <property type="nucleotide sequence ID" value="NZ_JAHUVW010000001.1"/>
</dbReference>
<protein>
    <recommendedName>
        <fullName evidence="4">DNA-binding protein</fullName>
    </recommendedName>
</protein>
<reference evidence="2 3" key="1">
    <citation type="submission" date="2021-07" db="EMBL/GenBank/DDBJ databases">
        <title>Sequencing Streptomyces halstedii LGO-A4 genome an citrus endophytic actinomycete.</title>
        <authorList>
            <person name="Samborskyy M."/>
            <person name="Scott N."/>
            <person name="Deglau R."/>
            <person name="Dickens S."/>
            <person name="Oliveira L.G."/>
        </authorList>
    </citation>
    <scope>NUCLEOTIDE SEQUENCE [LARGE SCALE GENOMIC DNA]</scope>
    <source>
        <strain evidence="2 3">LGO-A4</strain>
    </source>
</reference>
<gene>
    <name evidence="2" type="ORF">STHAL_26880</name>
</gene>
<feature type="compositionally biased region" description="Low complexity" evidence="1">
    <location>
        <begin position="322"/>
        <end position="344"/>
    </location>
</feature>
<dbReference type="InterPro" id="IPR045652">
    <property type="entry name" value="DUF6397"/>
</dbReference>
<evidence type="ECO:0000256" key="1">
    <source>
        <dbReference type="SAM" id="MobiDB-lite"/>
    </source>
</evidence>
<feature type="compositionally biased region" description="Low complexity" evidence="1">
    <location>
        <begin position="294"/>
        <end position="303"/>
    </location>
</feature>
<evidence type="ECO:0008006" key="4">
    <source>
        <dbReference type="Google" id="ProtNLM"/>
    </source>
</evidence>
<dbReference type="Pfam" id="PF19934">
    <property type="entry name" value="DUF6397"/>
    <property type="match status" value="1"/>
</dbReference>
<feature type="compositionally biased region" description="Basic and acidic residues" evidence="1">
    <location>
        <begin position="283"/>
        <end position="293"/>
    </location>
</feature>
<feature type="compositionally biased region" description="Low complexity" evidence="1">
    <location>
        <begin position="1"/>
        <end position="16"/>
    </location>
</feature>
<feature type="region of interest" description="Disordered" evidence="1">
    <location>
        <begin position="283"/>
        <end position="352"/>
    </location>
</feature>
<evidence type="ECO:0000313" key="2">
    <source>
        <dbReference type="EMBL" id="MBV7673073.1"/>
    </source>
</evidence>
<evidence type="ECO:0000313" key="3">
    <source>
        <dbReference type="Proteomes" id="UP000735541"/>
    </source>
</evidence>
<feature type="region of interest" description="Disordered" evidence="1">
    <location>
        <begin position="1"/>
        <end position="45"/>
    </location>
</feature>
<feature type="compositionally biased region" description="Low complexity" evidence="1">
    <location>
        <begin position="30"/>
        <end position="45"/>
    </location>
</feature>
<proteinExistence type="predicted"/>
<keyword evidence="3" id="KW-1185">Reference proteome</keyword>
<name>A0ABS6TYG8_STRHA</name>
<comment type="caution">
    <text evidence="2">The sequence shown here is derived from an EMBL/GenBank/DDBJ whole genome shotgun (WGS) entry which is preliminary data.</text>
</comment>